<dbReference type="PANTHER" id="PTHR37563">
    <property type="entry name" value="PHYTANOYL-COA DIOXYGENASE FAMILY PROTEIN (AFU_ORTHOLOGUE AFUA_2G03330)"/>
    <property type="match status" value="1"/>
</dbReference>
<dbReference type="RefSeq" id="WP_163610953.1">
    <property type="nucleotide sequence ID" value="NZ_JAAGWB010000023.1"/>
</dbReference>
<dbReference type="EMBL" id="JAAGWB010000023">
    <property type="protein sequence ID" value="NEN51268.1"/>
    <property type="molecule type" value="Genomic_DNA"/>
</dbReference>
<reference evidence="1 3" key="1">
    <citation type="submission" date="2020-01" db="EMBL/GenBank/DDBJ databases">
        <title>the WGS Modestobacter muralis CPCC 204518.</title>
        <authorList>
            <person name="Jiang Z."/>
        </authorList>
    </citation>
    <scope>NUCLEOTIDE SEQUENCE [LARGE SCALE GENOMIC DNA]</scope>
    <source>
        <strain evidence="1 3">DSM 100205</strain>
    </source>
</reference>
<dbReference type="InterPro" id="IPR008775">
    <property type="entry name" value="Phytyl_CoA_dOase-like"/>
</dbReference>
<dbReference type="Pfam" id="PF05721">
    <property type="entry name" value="PhyH"/>
    <property type="match status" value="1"/>
</dbReference>
<evidence type="ECO:0000313" key="1">
    <source>
        <dbReference type="EMBL" id="NEK94380.1"/>
    </source>
</evidence>
<dbReference type="GO" id="GO:0016706">
    <property type="term" value="F:2-oxoglutarate-dependent dioxygenase activity"/>
    <property type="evidence" value="ECO:0007669"/>
    <property type="project" value="UniProtKB-ARBA"/>
</dbReference>
<dbReference type="EMBL" id="JAAGWH010000021">
    <property type="protein sequence ID" value="NEK94380.1"/>
    <property type="molecule type" value="Genomic_DNA"/>
</dbReference>
<protein>
    <submittedName>
        <fullName evidence="1">Phytanoyl-CoA dioxygenase family protein</fullName>
    </submittedName>
</protein>
<dbReference type="Gene3D" id="2.60.120.620">
    <property type="entry name" value="q2cbj1_9rhob like domain"/>
    <property type="match status" value="1"/>
</dbReference>
<dbReference type="InterPro" id="IPR051961">
    <property type="entry name" value="Fungal_Metabolite_Diox"/>
</dbReference>
<proteinExistence type="predicted"/>
<keyword evidence="1" id="KW-0223">Dioxygenase</keyword>
<reference evidence="2 4" key="2">
    <citation type="submission" date="2020-02" db="EMBL/GenBank/DDBJ databases">
        <title>The WGS of Modestobacter muralis DSM 100205.</title>
        <authorList>
            <person name="Jiang Z."/>
        </authorList>
    </citation>
    <scope>NUCLEOTIDE SEQUENCE [LARGE SCALE GENOMIC DNA]</scope>
    <source>
        <strain evidence="2 4">DSM 100205</strain>
    </source>
</reference>
<keyword evidence="1" id="KW-0560">Oxidoreductase</keyword>
<dbReference type="Proteomes" id="UP000468828">
    <property type="component" value="Unassembled WGS sequence"/>
</dbReference>
<organism evidence="1 3">
    <name type="scientific">Modestobacter muralis</name>
    <dbReference type="NCBI Taxonomy" id="1608614"/>
    <lineage>
        <taxon>Bacteria</taxon>
        <taxon>Bacillati</taxon>
        <taxon>Actinomycetota</taxon>
        <taxon>Actinomycetes</taxon>
        <taxon>Geodermatophilales</taxon>
        <taxon>Geodermatophilaceae</taxon>
        <taxon>Modestobacter</taxon>
    </lineage>
</organism>
<gene>
    <name evidence="2" type="ORF">G3R41_10020</name>
    <name evidence="1" type="ORF">GCU67_09365</name>
</gene>
<evidence type="ECO:0000313" key="2">
    <source>
        <dbReference type="EMBL" id="NEN51268.1"/>
    </source>
</evidence>
<keyword evidence="3" id="KW-1185">Reference proteome</keyword>
<dbReference type="PANTHER" id="PTHR37563:SF2">
    <property type="entry name" value="PHYTANOYL-COA DIOXYGENASE FAMILY PROTEIN (AFU_ORTHOLOGUE AFUA_2G03330)"/>
    <property type="match status" value="1"/>
</dbReference>
<dbReference type="AlphaFoldDB" id="A0A6P0ETZ4"/>
<evidence type="ECO:0000313" key="3">
    <source>
        <dbReference type="Proteomes" id="UP000468828"/>
    </source>
</evidence>
<accession>A0A6P0ETZ4</accession>
<comment type="caution">
    <text evidence="1">The sequence shown here is derived from an EMBL/GenBank/DDBJ whole genome shotgun (WGS) entry which is preliminary data.</text>
</comment>
<dbReference type="Proteomes" id="UP000471152">
    <property type="component" value="Unassembled WGS sequence"/>
</dbReference>
<sequence length="278" mass="30740">MTTSTQAPTDIDVQAMRDRIYTDGIVGVPGAFSPDWADQLNRDIQVAFEEARSRENGAIGRGPNRWYVEVHPEQISGFLELVTHPAVTGVCEAVLGPDYEIVEVGFDIPFEGAMNQPWHRDFPSPELTYRDKQINSLAINATAVDTAEDMGPFEVAPGTQFDHDPSFKHDMFPPKDLWSRYEERAVRKYPKRGDISIRSALTIHRGTANQSAKSRPVLVLGVDAPGAGHGAMHDLAVTKGFWETLPESVRAHLKCPVVDELTPITQKHDIEGLVMGEA</sequence>
<evidence type="ECO:0000313" key="4">
    <source>
        <dbReference type="Proteomes" id="UP000471152"/>
    </source>
</evidence>
<dbReference type="SUPFAM" id="SSF51197">
    <property type="entry name" value="Clavaminate synthase-like"/>
    <property type="match status" value="1"/>
</dbReference>
<name>A0A6P0ETZ4_9ACTN</name>